<organism evidence="2 3">
    <name type="scientific">Solanum bulbocastanum</name>
    <name type="common">Wild potato</name>
    <dbReference type="NCBI Taxonomy" id="147425"/>
    <lineage>
        <taxon>Eukaryota</taxon>
        <taxon>Viridiplantae</taxon>
        <taxon>Streptophyta</taxon>
        <taxon>Embryophyta</taxon>
        <taxon>Tracheophyta</taxon>
        <taxon>Spermatophyta</taxon>
        <taxon>Magnoliopsida</taxon>
        <taxon>eudicotyledons</taxon>
        <taxon>Gunneridae</taxon>
        <taxon>Pentapetalae</taxon>
        <taxon>asterids</taxon>
        <taxon>lamiids</taxon>
        <taxon>Solanales</taxon>
        <taxon>Solanaceae</taxon>
        <taxon>Solanoideae</taxon>
        <taxon>Solaneae</taxon>
        <taxon>Solanum</taxon>
    </lineage>
</organism>
<feature type="region of interest" description="Disordered" evidence="1">
    <location>
        <begin position="87"/>
        <end position="124"/>
    </location>
</feature>
<comment type="caution">
    <text evidence="2">The sequence shown here is derived from an EMBL/GenBank/DDBJ whole genome shotgun (WGS) entry which is preliminary data.</text>
</comment>
<sequence>MSLAMDVYILRFHHEKLQQKSRIKYAKVEEPIVVSPELGYEVGEESDATFDKESSQTFEGSEGLGFEEVAQPQEPIVDDTFVNVGEELGEELSRTSSSVREDVGRTSASDGEDFGGTSSATVAI</sequence>
<protein>
    <submittedName>
        <fullName evidence="2">Uncharacterized protein</fullName>
    </submittedName>
</protein>
<evidence type="ECO:0000313" key="2">
    <source>
        <dbReference type="EMBL" id="KAK6777846.1"/>
    </source>
</evidence>
<gene>
    <name evidence="2" type="ORF">RDI58_024564</name>
</gene>
<dbReference type="EMBL" id="JBANQN010000010">
    <property type="protein sequence ID" value="KAK6777846.1"/>
    <property type="molecule type" value="Genomic_DNA"/>
</dbReference>
<name>A0AAN8T650_SOLBU</name>
<dbReference type="Proteomes" id="UP001371456">
    <property type="component" value="Unassembled WGS sequence"/>
</dbReference>
<accession>A0AAN8T650</accession>
<evidence type="ECO:0000313" key="3">
    <source>
        <dbReference type="Proteomes" id="UP001371456"/>
    </source>
</evidence>
<keyword evidence="3" id="KW-1185">Reference proteome</keyword>
<reference evidence="2 3" key="1">
    <citation type="submission" date="2024-02" db="EMBL/GenBank/DDBJ databases">
        <title>de novo genome assembly of Solanum bulbocastanum strain 11H21.</title>
        <authorList>
            <person name="Hosaka A.J."/>
        </authorList>
    </citation>
    <scope>NUCLEOTIDE SEQUENCE [LARGE SCALE GENOMIC DNA]</scope>
    <source>
        <tissue evidence="2">Young leaves</tissue>
    </source>
</reference>
<proteinExistence type="predicted"/>
<evidence type="ECO:0000256" key="1">
    <source>
        <dbReference type="SAM" id="MobiDB-lite"/>
    </source>
</evidence>
<dbReference type="AlphaFoldDB" id="A0AAN8T650"/>